<protein>
    <recommendedName>
        <fullName evidence="4">Blue (type 1) copper domain-containing protein</fullName>
    </recommendedName>
</protein>
<gene>
    <name evidence="5" type="ORF">D9613_002762</name>
</gene>
<feature type="signal peptide" evidence="3">
    <location>
        <begin position="1"/>
        <end position="18"/>
    </location>
</feature>
<dbReference type="PANTHER" id="PTHR34883:SF15">
    <property type="entry name" value="EXTRACELLULAR SERINE-RICH PROTEIN"/>
    <property type="match status" value="1"/>
</dbReference>
<dbReference type="InterPro" id="IPR000923">
    <property type="entry name" value="BlueCu_1"/>
</dbReference>
<dbReference type="GO" id="GO:0005507">
    <property type="term" value="F:copper ion binding"/>
    <property type="evidence" value="ECO:0007669"/>
    <property type="project" value="InterPro"/>
</dbReference>
<dbReference type="CDD" id="cd00920">
    <property type="entry name" value="Cupredoxin"/>
    <property type="match status" value="1"/>
</dbReference>
<keyword evidence="6" id="KW-1185">Reference proteome</keyword>
<dbReference type="Gene3D" id="2.60.40.420">
    <property type="entry name" value="Cupredoxins - blue copper proteins"/>
    <property type="match status" value="1"/>
</dbReference>
<evidence type="ECO:0000313" key="6">
    <source>
        <dbReference type="Proteomes" id="UP000521872"/>
    </source>
</evidence>
<dbReference type="Pfam" id="PF00127">
    <property type="entry name" value="Copper-bind"/>
    <property type="match status" value="1"/>
</dbReference>
<organism evidence="5 6">
    <name type="scientific">Agrocybe pediades</name>
    <dbReference type="NCBI Taxonomy" id="84607"/>
    <lineage>
        <taxon>Eukaryota</taxon>
        <taxon>Fungi</taxon>
        <taxon>Dikarya</taxon>
        <taxon>Basidiomycota</taxon>
        <taxon>Agaricomycotina</taxon>
        <taxon>Agaricomycetes</taxon>
        <taxon>Agaricomycetidae</taxon>
        <taxon>Agaricales</taxon>
        <taxon>Agaricineae</taxon>
        <taxon>Strophariaceae</taxon>
        <taxon>Agrocybe</taxon>
    </lineage>
</organism>
<evidence type="ECO:0000256" key="2">
    <source>
        <dbReference type="ARBA" id="ARBA00023008"/>
    </source>
</evidence>
<dbReference type="OrthoDB" id="1921208at2759"/>
<dbReference type="Proteomes" id="UP000521872">
    <property type="component" value="Unassembled WGS sequence"/>
</dbReference>
<sequence>MLTKSLSILSLLPGFVLAQGYYPPPQGNTSPTSSSAATVPTAPPGNSTNINVNVAPGGQLVFQPSNFNAPVGAVVTFFFPAALAHSVTQSTFANPCTHLEATSNSSAGFDSDLVTTSTFTITINDTEPIWFHCKQAQHCGQGMVGSINAPSTGDQTFDNFKAAAAKLGSNAPLESTTGAVTGGVHGIATAAPSSDVGGGSSTKPSSATRVAASAGLALLSVIGISML</sequence>
<dbReference type="GO" id="GO:0009055">
    <property type="term" value="F:electron transfer activity"/>
    <property type="evidence" value="ECO:0007669"/>
    <property type="project" value="InterPro"/>
</dbReference>
<dbReference type="InterPro" id="IPR052953">
    <property type="entry name" value="Ser-rich/MCO-related"/>
</dbReference>
<feature type="domain" description="Blue (type 1) copper" evidence="4">
    <location>
        <begin position="55"/>
        <end position="147"/>
    </location>
</feature>
<evidence type="ECO:0000256" key="1">
    <source>
        <dbReference type="ARBA" id="ARBA00022723"/>
    </source>
</evidence>
<proteinExistence type="predicted"/>
<accession>A0A8H4QRU6</accession>
<name>A0A8H4QRU6_9AGAR</name>
<evidence type="ECO:0000313" key="5">
    <source>
        <dbReference type="EMBL" id="KAF4615247.1"/>
    </source>
</evidence>
<dbReference type="SUPFAM" id="SSF49503">
    <property type="entry name" value="Cupredoxins"/>
    <property type="match status" value="1"/>
</dbReference>
<feature type="chain" id="PRO_5034286816" description="Blue (type 1) copper domain-containing protein" evidence="3">
    <location>
        <begin position="19"/>
        <end position="227"/>
    </location>
</feature>
<evidence type="ECO:0000256" key="3">
    <source>
        <dbReference type="SAM" id="SignalP"/>
    </source>
</evidence>
<keyword evidence="2" id="KW-0186">Copper</keyword>
<keyword evidence="3" id="KW-0732">Signal</keyword>
<dbReference type="PANTHER" id="PTHR34883">
    <property type="entry name" value="SERINE-RICH PROTEIN, PUTATIVE-RELATED-RELATED"/>
    <property type="match status" value="1"/>
</dbReference>
<dbReference type="AlphaFoldDB" id="A0A8H4QRU6"/>
<comment type="caution">
    <text evidence="5">The sequence shown here is derived from an EMBL/GenBank/DDBJ whole genome shotgun (WGS) entry which is preliminary data.</text>
</comment>
<keyword evidence="1" id="KW-0479">Metal-binding</keyword>
<dbReference type="InterPro" id="IPR008972">
    <property type="entry name" value="Cupredoxin"/>
</dbReference>
<evidence type="ECO:0000259" key="4">
    <source>
        <dbReference type="Pfam" id="PF00127"/>
    </source>
</evidence>
<dbReference type="EMBL" id="JAACJL010000044">
    <property type="protein sequence ID" value="KAF4615247.1"/>
    <property type="molecule type" value="Genomic_DNA"/>
</dbReference>
<reference evidence="5 6" key="1">
    <citation type="submission" date="2019-12" db="EMBL/GenBank/DDBJ databases">
        <authorList>
            <person name="Floudas D."/>
            <person name="Bentzer J."/>
            <person name="Ahren D."/>
            <person name="Johansson T."/>
            <person name="Persson P."/>
            <person name="Tunlid A."/>
        </authorList>
    </citation>
    <scope>NUCLEOTIDE SEQUENCE [LARGE SCALE GENOMIC DNA]</scope>
    <source>
        <strain evidence="5 6">CBS 102.39</strain>
    </source>
</reference>